<dbReference type="CDD" id="cd03416">
    <property type="entry name" value="CbiX_SirB_N"/>
    <property type="match status" value="1"/>
</dbReference>
<keyword evidence="1" id="KW-0479">Metal-binding</keyword>
<proteinExistence type="predicted"/>
<dbReference type="GO" id="GO:0016829">
    <property type="term" value="F:lyase activity"/>
    <property type="evidence" value="ECO:0007669"/>
    <property type="project" value="UniProtKB-KW"/>
</dbReference>
<keyword evidence="2" id="KW-0456">Lyase</keyword>
<reference evidence="3" key="2">
    <citation type="submission" date="2020-09" db="EMBL/GenBank/DDBJ databases">
        <authorList>
            <person name="Sun Q."/>
            <person name="Sedlacek I."/>
        </authorList>
    </citation>
    <scope>NUCLEOTIDE SEQUENCE</scope>
    <source>
        <strain evidence="3">CCM 7905</strain>
    </source>
</reference>
<dbReference type="PANTHER" id="PTHR33542:SF5">
    <property type="entry name" value="FERROCHELATASE CHE1"/>
    <property type="match status" value="1"/>
</dbReference>
<gene>
    <name evidence="3" type="ORF">GCM10007304_16100</name>
</gene>
<dbReference type="PANTHER" id="PTHR33542">
    <property type="entry name" value="SIROHYDROCHLORIN FERROCHELATASE, CHLOROPLASTIC"/>
    <property type="match status" value="1"/>
</dbReference>
<dbReference type="Pfam" id="PF01903">
    <property type="entry name" value="CbiX"/>
    <property type="match status" value="2"/>
</dbReference>
<organism evidence="3 4">
    <name type="scientific">Rhodococcoides trifolii</name>
    <dbReference type="NCBI Taxonomy" id="908250"/>
    <lineage>
        <taxon>Bacteria</taxon>
        <taxon>Bacillati</taxon>
        <taxon>Actinomycetota</taxon>
        <taxon>Actinomycetes</taxon>
        <taxon>Mycobacteriales</taxon>
        <taxon>Nocardiaceae</taxon>
        <taxon>Rhodococcoides</taxon>
    </lineage>
</organism>
<accession>A0A917CX26</accession>
<evidence type="ECO:0000256" key="2">
    <source>
        <dbReference type="ARBA" id="ARBA00023239"/>
    </source>
</evidence>
<evidence type="ECO:0000313" key="4">
    <source>
        <dbReference type="Proteomes" id="UP000654257"/>
    </source>
</evidence>
<evidence type="ECO:0000313" key="3">
    <source>
        <dbReference type="EMBL" id="GGG02821.1"/>
    </source>
</evidence>
<dbReference type="Proteomes" id="UP000654257">
    <property type="component" value="Unassembled WGS sequence"/>
</dbReference>
<reference evidence="3" key="1">
    <citation type="journal article" date="2014" name="Int. J. Syst. Evol. Microbiol.">
        <title>Complete genome sequence of Corynebacterium casei LMG S-19264T (=DSM 44701T), isolated from a smear-ripened cheese.</title>
        <authorList>
            <consortium name="US DOE Joint Genome Institute (JGI-PGF)"/>
            <person name="Walter F."/>
            <person name="Albersmeier A."/>
            <person name="Kalinowski J."/>
            <person name="Ruckert C."/>
        </authorList>
    </citation>
    <scope>NUCLEOTIDE SEQUENCE</scope>
    <source>
        <strain evidence="3">CCM 7905</strain>
    </source>
</reference>
<dbReference type="GO" id="GO:0046872">
    <property type="term" value="F:metal ion binding"/>
    <property type="evidence" value="ECO:0007669"/>
    <property type="project" value="UniProtKB-KW"/>
</dbReference>
<dbReference type="Gene3D" id="3.40.50.1400">
    <property type="match status" value="2"/>
</dbReference>
<dbReference type="RefSeq" id="WP_188544305.1">
    <property type="nucleotide sequence ID" value="NZ_BMCU01000002.1"/>
</dbReference>
<comment type="caution">
    <text evidence="3">The sequence shown here is derived from an EMBL/GenBank/DDBJ whole genome shotgun (WGS) entry which is preliminary data.</text>
</comment>
<sequence>MTRPALVAVAHGSRDPRAEATLRELVDALAVALPNVDVRLGFLSLNSPSVDTVLDELVASGHTHAVVVPMLLGDAFHARVDLPEILRAATNRHPRLVTTQTPVLGADSSIIDAMRARIIGTGTSVDDSGVGILMPAVGSSDPRANVLTRRIAPRLTEGTSWTASVACFATSAEPDAARAVTALLDSGVERIVVAPWFLAPGRLLDKVTDIVDRLTPNAVHADPLGAHPGVVDVIAARYGSVVAALNNTGGIAA</sequence>
<dbReference type="InterPro" id="IPR002762">
    <property type="entry name" value="CbiX-like"/>
</dbReference>
<evidence type="ECO:0000256" key="1">
    <source>
        <dbReference type="ARBA" id="ARBA00022723"/>
    </source>
</evidence>
<name>A0A917CX26_9NOCA</name>
<dbReference type="EMBL" id="BMCU01000002">
    <property type="protein sequence ID" value="GGG02821.1"/>
    <property type="molecule type" value="Genomic_DNA"/>
</dbReference>
<dbReference type="InterPro" id="IPR050963">
    <property type="entry name" value="Sirohydro_Cobaltochel/CbiX"/>
</dbReference>
<dbReference type="AlphaFoldDB" id="A0A917CX26"/>
<keyword evidence="4" id="KW-1185">Reference proteome</keyword>
<dbReference type="CDD" id="cd03414">
    <property type="entry name" value="CbiX_SirB_C"/>
    <property type="match status" value="1"/>
</dbReference>
<dbReference type="SUPFAM" id="SSF53800">
    <property type="entry name" value="Chelatase"/>
    <property type="match status" value="1"/>
</dbReference>
<protein>
    <submittedName>
        <fullName evidence="3">Cobalamin biosynthesis protein</fullName>
    </submittedName>
</protein>